<dbReference type="HOGENOM" id="CLU_031275_1_0_5"/>
<dbReference type="Proteomes" id="UP000030907">
    <property type="component" value="Chromosome"/>
</dbReference>
<evidence type="ECO:0000256" key="7">
    <source>
        <dbReference type="SAM" id="Phobius"/>
    </source>
</evidence>
<dbReference type="GO" id="GO:0055085">
    <property type="term" value="P:transmembrane transport"/>
    <property type="evidence" value="ECO:0007669"/>
    <property type="project" value="TreeGrafter"/>
</dbReference>
<dbReference type="AlphaFoldDB" id="A0A0A7PE79"/>
<feature type="region of interest" description="Disordered" evidence="6">
    <location>
        <begin position="1"/>
        <end position="30"/>
    </location>
</feature>
<name>A0A0A7PE79_9SPHN</name>
<feature type="compositionally biased region" description="Low complexity" evidence="6">
    <location>
        <begin position="1"/>
        <end position="18"/>
    </location>
</feature>
<feature type="transmembrane region" description="Helical" evidence="7">
    <location>
        <begin position="319"/>
        <end position="343"/>
    </location>
</feature>
<evidence type="ECO:0000256" key="3">
    <source>
        <dbReference type="ARBA" id="ARBA00022692"/>
    </source>
</evidence>
<accession>A0A0A7PE79</accession>
<proteinExistence type="inferred from homology"/>
<feature type="transmembrane region" description="Helical" evidence="7">
    <location>
        <begin position="231"/>
        <end position="256"/>
    </location>
</feature>
<dbReference type="Pfam" id="PF01594">
    <property type="entry name" value="AI-2E_transport"/>
    <property type="match status" value="1"/>
</dbReference>
<dbReference type="KEGG" id="sphk:SKP52_06680"/>
<protein>
    <recommendedName>
        <fullName evidence="10">Permease</fullName>
    </recommendedName>
</protein>
<feature type="transmembrane region" description="Helical" evidence="7">
    <location>
        <begin position="45"/>
        <end position="72"/>
    </location>
</feature>
<evidence type="ECO:0000313" key="9">
    <source>
        <dbReference type="Proteomes" id="UP000030907"/>
    </source>
</evidence>
<evidence type="ECO:0000256" key="5">
    <source>
        <dbReference type="ARBA" id="ARBA00023136"/>
    </source>
</evidence>
<keyword evidence="5 7" id="KW-0472">Membrane</keyword>
<comment type="similarity">
    <text evidence="2">Belongs to the autoinducer-2 exporter (AI-2E) (TC 2.A.86) family.</text>
</comment>
<comment type="subcellular location">
    <subcellularLocation>
        <location evidence="1">Membrane</location>
        <topology evidence="1">Multi-pass membrane protein</topology>
    </subcellularLocation>
</comment>
<keyword evidence="9" id="KW-1185">Reference proteome</keyword>
<dbReference type="OrthoDB" id="5761230at2"/>
<evidence type="ECO:0000256" key="6">
    <source>
        <dbReference type="SAM" id="MobiDB-lite"/>
    </source>
</evidence>
<evidence type="ECO:0008006" key="10">
    <source>
        <dbReference type="Google" id="ProtNLM"/>
    </source>
</evidence>
<evidence type="ECO:0000256" key="4">
    <source>
        <dbReference type="ARBA" id="ARBA00022989"/>
    </source>
</evidence>
<dbReference type="STRING" id="1515612.SKP52_06680"/>
<dbReference type="EMBL" id="CP009122">
    <property type="protein sequence ID" value="AJA08259.1"/>
    <property type="molecule type" value="Genomic_DNA"/>
</dbReference>
<feature type="transmembrane region" description="Helical" evidence="7">
    <location>
        <begin position="165"/>
        <end position="191"/>
    </location>
</feature>
<dbReference type="PANTHER" id="PTHR21716">
    <property type="entry name" value="TRANSMEMBRANE PROTEIN"/>
    <property type="match status" value="1"/>
</dbReference>
<feature type="transmembrane region" description="Helical" evidence="7">
    <location>
        <begin position="262"/>
        <end position="283"/>
    </location>
</feature>
<feature type="transmembrane region" description="Helical" evidence="7">
    <location>
        <begin position="290"/>
        <end position="313"/>
    </location>
</feature>
<dbReference type="PANTHER" id="PTHR21716:SF62">
    <property type="entry name" value="TRANSPORT PROTEIN YDBI-RELATED"/>
    <property type="match status" value="1"/>
</dbReference>
<evidence type="ECO:0000256" key="1">
    <source>
        <dbReference type="ARBA" id="ARBA00004141"/>
    </source>
</evidence>
<evidence type="ECO:0000256" key="2">
    <source>
        <dbReference type="ARBA" id="ARBA00009773"/>
    </source>
</evidence>
<reference evidence="8 9" key="1">
    <citation type="journal article" date="2015" name="Int. J. Syst. Evol. Microbiol.">
        <title>Description of Sphingopyxis fribergensis sp. nov. - a soil bacterium with the ability to degrade styrene and phenylacetic acid.</title>
        <authorList>
            <person name="Oelschlagel M."/>
            <person name="Ruckert C."/>
            <person name="Kalinowski J."/>
            <person name="Schmidt G."/>
            <person name="Schlomann M."/>
            <person name="Tischler D."/>
        </authorList>
    </citation>
    <scope>NUCLEOTIDE SEQUENCE [LARGE SCALE GENOMIC DNA]</scope>
    <source>
        <strain evidence="8 9">Kp5.2</strain>
    </source>
</reference>
<sequence length="373" mass="39382">MAATRKTTGTRAATAAAKAEAHTEAPGPTEIRSQPVRTELLKAGVWLGLALLIGLCIILIQPILLIFAGIVMASMLDGGTRLLGRILPIARGWRLLIVCLSLLVFMVWTAMFAGSQIADQAATLQTVVMGQIERLAAWASDHGMGNFQLDTKTISDNFAGTFGRVTAAVGSVLGGLTSLVMILVLGIFIAIEPRLYERGVAWMLPMKSRENFYITTARMGFTLRRLMAGRLLGMLVEGIGTWLACMAVGIPMAALMGLLTGLLAFIPNIGAIVSGVLLVLVGFSAGTDTGLWAIAIYFIVQTVDGYLIVPMVAKKTVDLAPALVLGAQILFGALLGLMGLFLADPIVAMIKVALEREAERNADGAKTKTAAGT</sequence>
<gene>
    <name evidence="8" type="ORF">SKP52_06680</name>
</gene>
<dbReference type="RefSeq" id="WP_039573050.1">
    <property type="nucleotide sequence ID" value="NZ_CP009122.1"/>
</dbReference>
<organism evidence="8 9">
    <name type="scientific">Sphingopyxis fribergensis</name>
    <dbReference type="NCBI Taxonomy" id="1515612"/>
    <lineage>
        <taxon>Bacteria</taxon>
        <taxon>Pseudomonadati</taxon>
        <taxon>Pseudomonadota</taxon>
        <taxon>Alphaproteobacteria</taxon>
        <taxon>Sphingomonadales</taxon>
        <taxon>Sphingomonadaceae</taxon>
        <taxon>Sphingopyxis</taxon>
    </lineage>
</organism>
<evidence type="ECO:0000313" key="8">
    <source>
        <dbReference type="EMBL" id="AJA08259.1"/>
    </source>
</evidence>
<keyword evidence="3 7" id="KW-0812">Transmembrane</keyword>
<keyword evidence="4 7" id="KW-1133">Transmembrane helix</keyword>
<dbReference type="InterPro" id="IPR002549">
    <property type="entry name" value="AI-2E-like"/>
</dbReference>
<feature type="transmembrane region" description="Helical" evidence="7">
    <location>
        <begin position="93"/>
        <end position="114"/>
    </location>
</feature>
<dbReference type="GO" id="GO:0016020">
    <property type="term" value="C:membrane"/>
    <property type="evidence" value="ECO:0007669"/>
    <property type="project" value="UniProtKB-SubCell"/>
</dbReference>